<dbReference type="AlphaFoldDB" id="A0AAV9WR28"/>
<name>A0AAV9WR28_9PEZI</name>
<sequence>MMGQNPPQIGHVVVAADSSDLAQISASSARSGVGAMDISISRISRRLSSSSDSWRPLSAPIIREDETLSLCDNPATITAPAPSFHLYRAASFQSSRIPTAVPRNNDLLHHNGEFEGIEAVLEKILPTARNAPFTPLVPGIWVKLVARFVMDSLERSFESEDARDYKSAIIRARYWSLTLQHFSRGRISPRVLREVLADMCGRFKSLIDAKEVSKANRFVRAGGEFVICVVGTDDPKYIDLAMTASVEAVELGTKSDYSSHLTKELQKLAAHFTLGTENYAMMRARTIAIAGLKFVQKAIKESKEKAVACMVAIIEEVLQRISKSDLAESWIKGLLQWDGLQSLLDVAVSATAALLLPQPIAVQEGLAISEQSITNRALATGIIQWLVGIASTTHQLPHLLDLATISANNRMKDISKIPEVLEQKLQIAVLTEVFEIGKIHFSGLDITEIVSELSYPSNLRHAPEQITRQFSDIIASLVPST</sequence>
<comment type="caution">
    <text evidence="1">The sequence shown here is derived from an EMBL/GenBank/DDBJ whole genome shotgun (WGS) entry which is preliminary data.</text>
</comment>
<accession>A0AAV9WR28</accession>
<evidence type="ECO:0000313" key="1">
    <source>
        <dbReference type="EMBL" id="KAK6523158.1"/>
    </source>
</evidence>
<proteinExistence type="predicted"/>
<dbReference type="Proteomes" id="UP001365542">
    <property type="component" value="Unassembled WGS sequence"/>
</dbReference>
<protein>
    <submittedName>
        <fullName evidence="1">Uncharacterized protein</fullName>
    </submittedName>
</protein>
<keyword evidence="2" id="KW-1185">Reference proteome</keyword>
<dbReference type="EMBL" id="JAVHJO010000019">
    <property type="protein sequence ID" value="KAK6523158.1"/>
    <property type="molecule type" value="Genomic_DNA"/>
</dbReference>
<reference evidence="1 2" key="1">
    <citation type="submission" date="2019-10" db="EMBL/GenBank/DDBJ databases">
        <authorList>
            <person name="Palmer J.M."/>
        </authorList>
    </citation>
    <scope>NUCLEOTIDE SEQUENCE [LARGE SCALE GENOMIC DNA]</scope>
    <source>
        <strain evidence="1 2">TWF694</strain>
    </source>
</reference>
<organism evidence="1 2">
    <name type="scientific">Orbilia ellipsospora</name>
    <dbReference type="NCBI Taxonomy" id="2528407"/>
    <lineage>
        <taxon>Eukaryota</taxon>
        <taxon>Fungi</taxon>
        <taxon>Dikarya</taxon>
        <taxon>Ascomycota</taxon>
        <taxon>Pezizomycotina</taxon>
        <taxon>Orbiliomycetes</taxon>
        <taxon>Orbiliales</taxon>
        <taxon>Orbiliaceae</taxon>
        <taxon>Orbilia</taxon>
    </lineage>
</organism>
<gene>
    <name evidence="1" type="ORF">TWF694_006053</name>
</gene>
<evidence type="ECO:0000313" key="2">
    <source>
        <dbReference type="Proteomes" id="UP001365542"/>
    </source>
</evidence>